<dbReference type="RefSeq" id="WP_090319832.1">
    <property type="nucleotide sequence ID" value="NZ_FNOE01000016.1"/>
</dbReference>
<proteinExistence type="predicted"/>
<organism evidence="1 2">
    <name type="scientific">Nitrosomonas oligotropha</name>
    <dbReference type="NCBI Taxonomy" id="42354"/>
    <lineage>
        <taxon>Bacteria</taxon>
        <taxon>Pseudomonadati</taxon>
        <taxon>Pseudomonadota</taxon>
        <taxon>Betaproteobacteria</taxon>
        <taxon>Nitrosomonadales</taxon>
        <taxon>Nitrosomonadaceae</taxon>
        <taxon>Nitrosomonas</taxon>
    </lineage>
</organism>
<keyword evidence="2" id="KW-1185">Reference proteome</keyword>
<dbReference type="EMBL" id="FODO01000015">
    <property type="protein sequence ID" value="SEO67327.1"/>
    <property type="molecule type" value="Genomic_DNA"/>
</dbReference>
<protein>
    <submittedName>
        <fullName evidence="1">Uncharacterized protein</fullName>
    </submittedName>
</protein>
<reference evidence="2" key="1">
    <citation type="submission" date="2016-10" db="EMBL/GenBank/DDBJ databases">
        <authorList>
            <person name="Varghese N."/>
            <person name="Submissions S."/>
        </authorList>
    </citation>
    <scope>NUCLEOTIDE SEQUENCE [LARGE SCALE GENOMIC DNA]</scope>
    <source>
        <strain evidence="2">Nm76</strain>
    </source>
</reference>
<dbReference type="Proteomes" id="UP000198814">
    <property type="component" value="Unassembled WGS sequence"/>
</dbReference>
<evidence type="ECO:0000313" key="1">
    <source>
        <dbReference type="EMBL" id="SEO67327.1"/>
    </source>
</evidence>
<evidence type="ECO:0000313" key="2">
    <source>
        <dbReference type="Proteomes" id="UP000198814"/>
    </source>
</evidence>
<name>A0A1H8RM31_9PROT</name>
<accession>A0A1H8RM31</accession>
<dbReference type="AlphaFoldDB" id="A0A1H8RM31"/>
<gene>
    <name evidence="1" type="ORF">SAMN05216333_1153</name>
</gene>
<sequence length="458" mass="52489">MISDDLLLHIIKTAEVQAEREVGTSSRKRNFASSIDGALAEPFINYLLEPYENGYWELKAEWNSISPISEYLLNKLKTLEDLGLDGKNLPSLYLTGKFLSDEKRNELLEVTHRVSAINALFKAAWNSEHSVIDKNADNNLKWISNIDLENLRTTFTNAYTAFSQHIYLDNFNPYWDTTTLSQTKEGALILLEGPINRNLLSIVAMGYSELSNLRNFYRTLGVIKNDTLQRIFAPDEALFKPYFTLASCVLQNLIRDSKISHDLIPALAYYEEEDFQHCISSLGLIAEGYIQRVYTTLLREPLPGNHTLGQIFERLSHRIENCIPLPKIALKDVDCAYELIKNLQTTPDSTALAPVLRELVQIIISDRQYFNKRIDELSKPVNRPTVFPKKVHDALNELLKWRNAASHNSRVPLGAYEADRTLFCLIILINWWQKQLTTLDWTKSRDEIINILMTATHA</sequence>